<keyword evidence="3" id="KW-1185">Reference proteome</keyword>
<keyword evidence="1" id="KW-0175">Coiled coil</keyword>
<dbReference type="InterPro" id="IPR009636">
    <property type="entry name" value="SCAF"/>
</dbReference>
<reference evidence="3" key="1">
    <citation type="submission" date="2016-01" db="EMBL/GenBank/DDBJ databases">
        <authorList>
            <person name="Mitreva M."/>
            <person name="Pepin K.H."/>
            <person name="Mihindukulasuriya K.A."/>
            <person name="Fulton R."/>
            <person name="Fronick C."/>
            <person name="O'Laughlin M."/>
            <person name="Miner T."/>
            <person name="Herter B."/>
            <person name="Rosa B.A."/>
            <person name="Cordes M."/>
            <person name="Tomlinson C."/>
            <person name="Wollam A."/>
            <person name="Palsikar V.B."/>
            <person name="Mardis E.R."/>
            <person name="Wilson R.K."/>
        </authorList>
    </citation>
    <scope>NUCLEOTIDE SEQUENCE [LARGE SCALE GENOMIC DNA]</scope>
    <source>
        <strain evidence="3">CMW8396</strain>
    </source>
</reference>
<evidence type="ECO:0000313" key="2">
    <source>
        <dbReference type="EMBL" id="KXA12634.1"/>
    </source>
</evidence>
<comment type="caution">
    <text evidence="2">The sequence shown here is derived from an EMBL/GenBank/DDBJ whole genome shotgun (WGS) entry which is preliminary data.</text>
</comment>
<name>A0A133N8L4_9FUSO</name>
<dbReference type="AlphaFoldDB" id="A0A133N8L4"/>
<evidence type="ECO:0000313" key="3">
    <source>
        <dbReference type="Proteomes" id="UP000070617"/>
    </source>
</evidence>
<evidence type="ECO:0000256" key="1">
    <source>
        <dbReference type="SAM" id="Coils"/>
    </source>
</evidence>
<sequence>MAIENEQEVIDYLKKEENKDFLSKNGFAKEVEKQVKTPLTDEEVKGYLAGKPEMTKEVGATAVQAFLKEKLGKEVTEEDLKQGLVLGGALENVKKLAIGKILSGVKYGELLMAKIDFSKIQFKEDKIEGLDEQLTSLKTQYKDLFEPTVTGGTGTPPAVTKTEPKTELEKLNAELEELKKKGNSMMNRARITLLLSKKAELEKGE</sequence>
<accession>A0A133N8L4</accession>
<feature type="coiled-coil region" evidence="1">
    <location>
        <begin position="120"/>
        <end position="188"/>
    </location>
</feature>
<dbReference type="STRING" id="134605.HMPREF3206_01700"/>
<dbReference type="RefSeq" id="WP_060793930.1">
    <property type="nucleotide sequence ID" value="NZ_KQ956573.1"/>
</dbReference>
<gene>
    <name evidence="2" type="ORF">HMPREF3206_01700</name>
</gene>
<organism evidence="2 3">
    <name type="scientific">Fusobacterium equinum</name>
    <dbReference type="NCBI Taxonomy" id="134605"/>
    <lineage>
        <taxon>Bacteria</taxon>
        <taxon>Fusobacteriati</taxon>
        <taxon>Fusobacteriota</taxon>
        <taxon>Fusobacteriia</taxon>
        <taxon>Fusobacteriales</taxon>
        <taxon>Fusobacteriaceae</taxon>
        <taxon>Fusobacterium</taxon>
    </lineage>
</organism>
<dbReference type="PATRIC" id="fig|134605.3.peg.1681"/>
<dbReference type="Pfam" id="PF06810">
    <property type="entry name" value="Phage_scaffold"/>
    <property type="match status" value="1"/>
</dbReference>
<proteinExistence type="predicted"/>
<evidence type="ECO:0008006" key="4">
    <source>
        <dbReference type="Google" id="ProtNLM"/>
    </source>
</evidence>
<dbReference type="Proteomes" id="UP000070617">
    <property type="component" value="Unassembled WGS sequence"/>
</dbReference>
<protein>
    <recommendedName>
        <fullName evidence="4">Phage minor structural protein GP20</fullName>
    </recommendedName>
</protein>
<dbReference type="EMBL" id="LRPX01000095">
    <property type="protein sequence ID" value="KXA12634.1"/>
    <property type="molecule type" value="Genomic_DNA"/>
</dbReference>